<gene>
    <name evidence="18" type="ORF">FYJ27_09955</name>
</gene>
<feature type="modified residue" description="Phosphohistidine; by HPr" evidence="17">
    <location>
        <position position="78"/>
    </location>
</feature>
<keyword evidence="10 16" id="KW-0479">Metal-binding</keyword>
<dbReference type="PROSITE" id="PS51095">
    <property type="entry name" value="PTS_EIIA_TYPE_3"/>
    <property type="match status" value="1"/>
</dbReference>
<dbReference type="Proteomes" id="UP000462760">
    <property type="component" value="Unassembled WGS sequence"/>
</dbReference>
<reference evidence="18 19" key="1">
    <citation type="submission" date="2019-08" db="EMBL/GenBank/DDBJ databases">
        <title>In-depth cultivation of the pig gut microbiome towards novel bacterial diversity and tailored functional studies.</title>
        <authorList>
            <person name="Wylensek D."/>
            <person name="Hitch T.C.A."/>
            <person name="Clavel T."/>
        </authorList>
    </citation>
    <scope>NUCLEOTIDE SEQUENCE [LARGE SCALE GENOMIC DNA]</scope>
    <source>
        <strain evidence="18 19">Med78-601-WT-4W-RMD-3</strain>
    </source>
</reference>
<evidence type="ECO:0000256" key="17">
    <source>
        <dbReference type="PROSITE-ProRule" id="PRU00418"/>
    </source>
</evidence>
<sequence>MDRKEINMLGMEIVAYAGEARTMLLNAVKEAQKGNKEKSKSLIEEAKESLNKAHNVHAKALTDEARGELEEMGLIMIHGQDHLMTTILLSDIVEHLCNIYYEK</sequence>
<dbReference type="PANTHER" id="PTHR34382">
    <property type="entry name" value="PTS SYSTEM N,N'-DIACETYLCHITOBIOSE-SPECIFIC EIIA COMPONENT"/>
    <property type="match status" value="1"/>
</dbReference>
<comment type="subunit">
    <text evidence="2">Homotrimer.</text>
</comment>
<keyword evidence="8" id="KW-0808">Transferase</keyword>
<evidence type="ECO:0000256" key="4">
    <source>
        <dbReference type="ARBA" id="ARBA00022448"/>
    </source>
</evidence>
<evidence type="ECO:0000256" key="6">
    <source>
        <dbReference type="ARBA" id="ARBA00022553"/>
    </source>
</evidence>
<dbReference type="PANTHER" id="PTHR34382:SF9">
    <property type="entry name" value="PHOSPHOTRANSFERASE SYSTEM SUGAR-SPECIFIC EII COMPONENT"/>
    <property type="match status" value="1"/>
</dbReference>
<dbReference type="SUPFAM" id="SSF46973">
    <property type="entry name" value="Enzyme IIa from lactose specific PTS, IIa-lac"/>
    <property type="match status" value="1"/>
</dbReference>
<dbReference type="InterPro" id="IPR003188">
    <property type="entry name" value="PTS_IIA_lac/cel"/>
</dbReference>
<evidence type="ECO:0000256" key="5">
    <source>
        <dbReference type="ARBA" id="ARBA00022490"/>
    </source>
</evidence>
<protein>
    <recommendedName>
        <fullName evidence="3">PTS system lactose-specific EIIA component</fullName>
    </recommendedName>
    <alternativeName>
        <fullName evidence="12">EIIA-Lac</fullName>
    </alternativeName>
    <alternativeName>
        <fullName evidence="14">EIII-Lac</fullName>
    </alternativeName>
    <alternativeName>
        <fullName evidence="13">Lactose-specific phosphotransferase enzyme IIA component</fullName>
    </alternativeName>
</protein>
<evidence type="ECO:0000256" key="1">
    <source>
        <dbReference type="ARBA" id="ARBA00004496"/>
    </source>
</evidence>
<keyword evidence="7" id="KW-0762">Sugar transport</keyword>
<dbReference type="GO" id="GO:0016740">
    <property type="term" value="F:transferase activity"/>
    <property type="evidence" value="ECO:0007669"/>
    <property type="project" value="UniProtKB-KW"/>
</dbReference>
<keyword evidence="6" id="KW-0597">Phosphoprotein</keyword>
<evidence type="ECO:0000256" key="13">
    <source>
        <dbReference type="ARBA" id="ARBA00031467"/>
    </source>
</evidence>
<evidence type="ECO:0000256" key="15">
    <source>
        <dbReference type="PIRSR" id="PIRSR000699-1"/>
    </source>
</evidence>
<evidence type="ECO:0000256" key="9">
    <source>
        <dbReference type="ARBA" id="ARBA00022683"/>
    </source>
</evidence>
<accession>A0A844FJK5</accession>
<dbReference type="GO" id="GO:0046872">
    <property type="term" value="F:metal ion binding"/>
    <property type="evidence" value="ECO:0007669"/>
    <property type="project" value="UniProtKB-KW"/>
</dbReference>
<dbReference type="Gene3D" id="1.20.58.80">
    <property type="entry name" value="Phosphotransferase system, lactose/cellobiose-type IIA subunit"/>
    <property type="match status" value="1"/>
</dbReference>
<keyword evidence="9" id="KW-0598">Phosphotransferase system</keyword>
<evidence type="ECO:0000256" key="3">
    <source>
        <dbReference type="ARBA" id="ARBA00014322"/>
    </source>
</evidence>
<evidence type="ECO:0000256" key="2">
    <source>
        <dbReference type="ARBA" id="ARBA00011233"/>
    </source>
</evidence>
<name>A0A844FJK5_9FIRM</name>
<dbReference type="CDD" id="cd00215">
    <property type="entry name" value="PTS_IIA_lac"/>
    <property type="match status" value="1"/>
</dbReference>
<evidence type="ECO:0000256" key="12">
    <source>
        <dbReference type="ARBA" id="ARBA00030293"/>
    </source>
</evidence>
<dbReference type="Pfam" id="PF02255">
    <property type="entry name" value="PTS_IIA"/>
    <property type="match status" value="1"/>
</dbReference>
<evidence type="ECO:0000313" key="18">
    <source>
        <dbReference type="EMBL" id="MSS44045.1"/>
    </source>
</evidence>
<keyword evidence="5" id="KW-0963">Cytoplasm</keyword>
<proteinExistence type="predicted"/>
<dbReference type="GO" id="GO:0005737">
    <property type="term" value="C:cytoplasm"/>
    <property type="evidence" value="ECO:0007669"/>
    <property type="project" value="UniProtKB-SubCell"/>
</dbReference>
<evidence type="ECO:0000313" key="19">
    <source>
        <dbReference type="Proteomes" id="UP000462760"/>
    </source>
</evidence>
<comment type="caution">
    <text evidence="18">The sequence shown here is derived from an EMBL/GenBank/DDBJ whole genome shotgun (WGS) entry which is preliminary data.</text>
</comment>
<dbReference type="OrthoDB" id="389577at2"/>
<evidence type="ECO:0000256" key="14">
    <source>
        <dbReference type="ARBA" id="ARBA00032708"/>
    </source>
</evidence>
<evidence type="ECO:0000256" key="7">
    <source>
        <dbReference type="ARBA" id="ARBA00022597"/>
    </source>
</evidence>
<dbReference type="AlphaFoldDB" id="A0A844FJK5"/>
<dbReference type="EMBL" id="VULR01000015">
    <property type="protein sequence ID" value="MSS44045.1"/>
    <property type="molecule type" value="Genomic_DNA"/>
</dbReference>
<evidence type="ECO:0000256" key="11">
    <source>
        <dbReference type="ARBA" id="ARBA00022842"/>
    </source>
</evidence>
<comment type="subcellular location">
    <subcellularLocation>
        <location evidence="1">Cytoplasm</location>
    </subcellularLocation>
</comment>
<evidence type="ECO:0000256" key="8">
    <source>
        <dbReference type="ARBA" id="ARBA00022679"/>
    </source>
</evidence>
<feature type="active site" description="Tele-phosphohistidine intermediate" evidence="15">
    <location>
        <position position="78"/>
    </location>
</feature>
<feature type="binding site" evidence="16">
    <location>
        <position position="81"/>
    </location>
    <ligand>
        <name>Mg(2+)</name>
        <dbReference type="ChEBI" id="CHEBI:18420"/>
        <note>ligand shared between all trimeric partners</note>
    </ligand>
</feature>
<keyword evidence="4" id="KW-0813">Transport</keyword>
<evidence type="ECO:0000256" key="16">
    <source>
        <dbReference type="PIRSR" id="PIRSR000699-2"/>
    </source>
</evidence>
<comment type="cofactor">
    <cofactor evidence="16">
        <name>Mg(2+)</name>
        <dbReference type="ChEBI" id="CHEBI:18420"/>
    </cofactor>
    <text evidence="16">Binds 1 Mg(2+) ion per trimer.</text>
</comment>
<keyword evidence="11 16" id="KW-0460">Magnesium</keyword>
<dbReference type="RefSeq" id="WP_154484720.1">
    <property type="nucleotide sequence ID" value="NZ_VULR01000015.1"/>
</dbReference>
<dbReference type="InterPro" id="IPR036542">
    <property type="entry name" value="PTS_IIA_lac/cel_sf"/>
</dbReference>
<dbReference type="PIRSF" id="PIRSF000699">
    <property type="entry name" value="PTS_IILac_III"/>
    <property type="match status" value="1"/>
</dbReference>
<organism evidence="18 19">
    <name type="scientific">Anaerosalibacter bizertensis</name>
    <dbReference type="NCBI Taxonomy" id="932217"/>
    <lineage>
        <taxon>Bacteria</taxon>
        <taxon>Bacillati</taxon>
        <taxon>Bacillota</taxon>
        <taxon>Tissierellia</taxon>
        <taxon>Tissierellales</taxon>
        <taxon>Sporanaerobacteraceae</taxon>
        <taxon>Anaerosalibacter</taxon>
    </lineage>
</organism>
<evidence type="ECO:0000256" key="10">
    <source>
        <dbReference type="ARBA" id="ARBA00022723"/>
    </source>
</evidence>
<dbReference type="GO" id="GO:0009401">
    <property type="term" value="P:phosphoenolpyruvate-dependent sugar phosphotransferase system"/>
    <property type="evidence" value="ECO:0007669"/>
    <property type="project" value="UniProtKB-KW"/>
</dbReference>